<dbReference type="Proteomes" id="UP000198825">
    <property type="component" value="Chromosome I"/>
</dbReference>
<protein>
    <submittedName>
        <fullName evidence="2">Uncharacterized protein</fullName>
    </submittedName>
</protein>
<dbReference type="EMBL" id="LT629799">
    <property type="protein sequence ID" value="SDU80863.1"/>
    <property type="molecule type" value="Genomic_DNA"/>
</dbReference>
<dbReference type="RefSeq" id="WP_091072646.1">
    <property type="nucleotide sequence ID" value="NZ_LT629799.1"/>
</dbReference>
<feature type="transmembrane region" description="Helical" evidence="1">
    <location>
        <begin position="12"/>
        <end position="35"/>
    </location>
</feature>
<keyword evidence="1" id="KW-1133">Transmembrane helix</keyword>
<reference evidence="3" key="1">
    <citation type="submission" date="2016-10" db="EMBL/GenBank/DDBJ databases">
        <authorList>
            <person name="Varghese N."/>
            <person name="Submissions S."/>
        </authorList>
    </citation>
    <scope>NUCLEOTIDE SEQUENCE [LARGE SCALE GENOMIC DNA]</scope>
    <source>
        <strain evidence="3">DSM 21743</strain>
    </source>
</reference>
<accession>A0A1H2LII2</accession>
<gene>
    <name evidence="2" type="ORF">SAMN04488544_0273</name>
</gene>
<sequence>MSPQPPRRRPRSNLLVQLGQTFLAIAAAMLVLGLVLGTGDATVWLGLVLLVVGLPLLLVGLRRQRAGAVPPAEGPPRA</sequence>
<feature type="transmembrane region" description="Helical" evidence="1">
    <location>
        <begin position="41"/>
        <end position="61"/>
    </location>
</feature>
<evidence type="ECO:0000256" key="1">
    <source>
        <dbReference type="SAM" id="Phobius"/>
    </source>
</evidence>
<keyword evidence="1" id="KW-0472">Membrane</keyword>
<evidence type="ECO:0000313" key="2">
    <source>
        <dbReference type="EMBL" id="SDU80863.1"/>
    </source>
</evidence>
<keyword evidence="1" id="KW-0812">Transmembrane</keyword>
<dbReference type="STRING" id="546874.SAMN04488544_0273"/>
<proteinExistence type="predicted"/>
<keyword evidence="3" id="KW-1185">Reference proteome</keyword>
<organism evidence="2 3">
    <name type="scientific">Microlunatus sagamiharensis</name>
    <dbReference type="NCBI Taxonomy" id="546874"/>
    <lineage>
        <taxon>Bacteria</taxon>
        <taxon>Bacillati</taxon>
        <taxon>Actinomycetota</taxon>
        <taxon>Actinomycetes</taxon>
        <taxon>Propionibacteriales</taxon>
        <taxon>Propionibacteriaceae</taxon>
        <taxon>Microlunatus</taxon>
    </lineage>
</organism>
<evidence type="ECO:0000313" key="3">
    <source>
        <dbReference type="Proteomes" id="UP000198825"/>
    </source>
</evidence>
<name>A0A1H2LII2_9ACTN</name>
<dbReference type="AlphaFoldDB" id="A0A1H2LII2"/>